<dbReference type="PANTHER" id="PTHR11537:SF254">
    <property type="entry name" value="POTASSIUM VOLTAGE-GATED CHANNEL PROTEIN SHAB"/>
    <property type="match status" value="1"/>
</dbReference>
<dbReference type="InterPro" id="IPR028325">
    <property type="entry name" value="VG_K_chnl"/>
</dbReference>
<dbReference type="SUPFAM" id="SSF81324">
    <property type="entry name" value="Voltage-gated potassium channels"/>
    <property type="match status" value="1"/>
</dbReference>
<dbReference type="GO" id="GO:0034220">
    <property type="term" value="P:monoatomic ion transmembrane transport"/>
    <property type="evidence" value="ECO:0007669"/>
    <property type="project" value="UniProtKB-KW"/>
</dbReference>
<evidence type="ECO:0000256" key="6">
    <source>
        <dbReference type="ARBA" id="ARBA00023136"/>
    </source>
</evidence>
<name>A0ABW7JHR8_9NOCA</name>
<evidence type="ECO:0000256" key="3">
    <source>
        <dbReference type="ARBA" id="ARBA00022692"/>
    </source>
</evidence>
<dbReference type="InterPro" id="IPR013099">
    <property type="entry name" value="K_chnl_dom"/>
</dbReference>
<evidence type="ECO:0000256" key="2">
    <source>
        <dbReference type="ARBA" id="ARBA00022448"/>
    </source>
</evidence>
<dbReference type="Gene3D" id="1.10.287.70">
    <property type="match status" value="1"/>
</dbReference>
<evidence type="ECO:0000256" key="5">
    <source>
        <dbReference type="ARBA" id="ARBA00023065"/>
    </source>
</evidence>
<dbReference type="Proteomes" id="UP001609175">
    <property type="component" value="Unassembled WGS sequence"/>
</dbReference>
<feature type="domain" description="Potassium channel" evidence="9">
    <location>
        <begin position="134"/>
        <end position="200"/>
    </location>
</feature>
<evidence type="ECO:0000313" key="10">
    <source>
        <dbReference type="EMBL" id="MFH5207423.1"/>
    </source>
</evidence>
<feature type="transmembrane region" description="Helical" evidence="8">
    <location>
        <begin position="113"/>
        <end position="133"/>
    </location>
</feature>
<feature type="transmembrane region" description="Helical" evidence="8">
    <location>
        <begin position="175"/>
        <end position="200"/>
    </location>
</feature>
<evidence type="ECO:0000256" key="1">
    <source>
        <dbReference type="ARBA" id="ARBA00004141"/>
    </source>
</evidence>
<evidence type="ECO:0000313" key="11">
    <source>
        <dbReference type="Proteomes" id="UP001609175"/>
    </source>
</evidence>
<keyword evidence="3 8" id="KW-0812">Transmembrane</keyword>
<accession>A0ABW7JHR8</accession>
<evidence type="ECO:0000256" key="4">
    <source>
        <dbReference type="ARBA" id="ARBA00022989"/>
    </source>
</evidence>
<gene>
    <name evidence="10" type="ORF">ACHIPZ_04195</name>
</gene>
<keyword evidence="6 8" id="KW-0472">Membrane</keyword>
<evidence type="ECO:0000259" key="9">
    <source>
        <dbReference type="Pfam" id="PF07885"/>
    </source>
</evidence>
<feature type="transmembrane region" description="Helical" evidence="8">
    <location>
        <begin position="42"/>
        <end position="63"/>
    </location>
</feature>
<sequence>MTVERWERHAEIPLLLLAGAFLVAYAWPVLDRHVDPDVRSWLSIVSWTVWAAFAVDFSVRLTLAENRVKYALQHWYDVALIAFPLLRPLRLLRLLALLRLLNRTAAGSLVGRVTTYVTGVAVMSIGLGAIAVLDVEQDHAGANITTFGDALWWATTTVTTVGYGDRYPVTTPGRFIAVVLMLVGIAVVGTVTGSVAAWLVTNVKREEQTPQPATETTL</sequence>
<keyword evidence="4 8" id="KW-1133">Transmembrane helix</keyword>
<proteinExistence type="predicted"/>
<dbReference type="EMBL" id="JBIMSO010000018">
    <property type="protein sequence ID" value="MFH5207423.1"/>
    <property type="molecule type" value="Genomic_DNA"/>
</dbReference>
<dbReference type="RefSeq" id="WP_395112827.1">
    <property type="nucleotide sequence ID" value="NZ_JBIMSO010000018.1"/>
</dbReference>
<keyword evidence="5" id="KW-0406">Ion transport</keyword>
<evidence type="ECO:0000256" key="8">
    <source>
        <dbReference type="SAM" id="Phobius"/>
    </source>
</evidence>
<comment type="caution">
    <text evidence="10">The sequence shown here is derived from an EMBL/GenBank/DDBJ whole genome shotgun (WGS) entry which is preliminary data.</text>
</comment>
<dbReference type="PANTHER" id="PTHR11537">
    <property type="entry name" value="VOLTAGE-GATED POTASSIUM CHANNEL"/>
    <property type="match status" value="1"/>
</dbReference>
<protein>
    <submittedName>
        <fullName evidence="10">Potassium channel family protein</fullName>
    </submittedName>
</protein>
<comment type="subcellular location">
    <subcellularLocation>
        <location evidence="1">Membrane</location>
        <topology evidence="1">Multi-pass membrane protein</topology>
    </subcellularLocation>
</comment>
<keyword evidence="7 10" id="KW-0407">Ion channel</keyword>
<reference evidence="10 11" key="1">
    <citation type="submission" date="2024-10" db="EMBL/GenBank/DDBJ databases">
        <authorList>
            <person name="Riesco R."/>
        </authorList>
    </citation>
    <scope>NUCLEOTIDE SEQUENCE [LARGE SCALE GENOMIC DNA]</scope>
    <source>
        <strain evidence="10 11">NCIMB 15449</strain>
    </source>
</reference>
<dbReference type="Pfam" id="PF07885">
    <property type="entry name" value="Ion_trans_2"/>
    <property type="match status" value="1"/>
</dbReference>
<feature type="transmembrane region" description="Helical" evidence="8">
    <location>
        <begin position="12"/>
        <end position="30"/>
    </location>
</feature>
<evidence type="ECO:0000256" key="7">
    <source>
        <dbReference type="ARBA" id="ARBA00023303"/>
    </source>
</evidence>
<keyword evidence="2" id="KW-0813">Transport</keyword>
<organism evidence="10 11">
    <name type="scientific">Antrihabitans spumae</name>
    <dbReference type="NCBI Taxonomy" id="3373370"/>
    <lineage>
        <taxon>Bacteria</taxon>
        <taxon>Bacillati</taxon>
        <taxon>Actinomycetota</taxon>
        <taxon>Actinomycetes</taxon>
        <taxon>Mycobacteriales</taxon>
        <taxon>Nocardiaceae</taxon>
        <taxon>Antrihabitans</taxon>
    </lineage>
</organism>